<gene>
    <name evidence="5" type="ORF">HMPREF0724_14696</name>
</gene>
<dbReference type="GO" id="GO:0031956">
    <property type="term" value="F:medium-chain fatty acid-CoA ligase activity"/>
    <property type="evidence" value="ECO:0007669"/>
    <property type="project" value="TreeGrafter"/>
</dbReference>
<organism evidence="5 6">
    <name type="scientific">Prescottella equi ATCC 33707</name>
    <dbReference type="NCBI Taxonomy" id="525370"/>
    <lineage>
        <taxon>Bacteria</taxon>
        <taxon>Bacillati</taxon>
        <taxon>Actinomycetota</taxon>
        <taxon>Actinomycetes</taxon>
        <taxon>Mycobacteriales</taxon>
        <taxon>Nocardiaceae</taxon>
        <taxon>Prescottella</taxon>
    </lineage>
</organism>
<dbReference type="InterPro" id="IPR042099">
    <property type="entry name" value="ANL_N_sf"/>
</dbReference>
<evidence type="ECO:0000313" key="6">
    <source>
        <dbReference type="Proteomes" id="UP000004245"/>
    </source>
</evidence>
<evidence type="ECO:0000313" key="5">
    <source>
        <dbReference type="EMBL" id="EGD21640.1"/>
    </source>
</evidence>
<dbReference type="Gene3D" id="3.40.50.12780">
    <property type="entry name" value="N-terminal domain of ligase-like"/>
    <property type="match status" value="1"/>
</dbReference>
<dbReference type="Pfam" id="PF13193">
    <property type="entry name" value="AMP-binding_C"/>
    <property type="match status" value="1"/>
</dbReference>
<evidence type="ECO:0000259" key="3">
    <source>
        <dbReference type="Pfam" id="PF00501"/>
    </source>
</evidence>
<evidence type="ECO:0000256" key="2">
    <source>
        <dbReference type="ARBA" id="ARBA00022598"/>
    </source>
</evidence>
<dbReference type="AlphaFoldDB" id="E9T7E0"/>
<dbReference type="InterPro" id="IPR045851">
    <property type="entry name" value="AMP-bd_C_sf"/>
</dbReference>
<comment type="caution">
    <text evidence="5">The sequence shown here is derived from an EMBL/GenBank/DDBJ whole genome shotgun (WGS) entry which is preliminary data.</text>
</comment>
<dbReference type="EMBL" id="ADNW02000031">
    <property type="protein sequence ID" value="EGD21640.1"/>
    <property type="molecule type" value="Genomic_DNA"/>
</dbReference>
<proteinExistence type="inferred from homology"/>
<sequence length="571" mass="60425">MLAKSAPAGTSSSPDKEIEMSLIDPDTVGRYVESGWWGTDPLHRLVREQAARTPDADAYITPSARTSWATYDSVADDLAATLVALGIPVGDRVAVQLPDTFLVHAALVATARAGVVAVGIGARAGDREIAHLVRKTGARALVTLDALAGRSSSVLVRELRDLGLPLAFHVVLSDRGVHDVFDVSGPTAVPLVPGRAAPADVDGRSLGPDDLNLLNSTSGTTGLPKCVTQFDNRWMAFSRLAIEAGHLDGDDVFFGAVPAPFGFGLWTSHYAPAMSGVPTVVLPKFDVETMIRMIERERVTVLCCVSTQFRILLNSPLAAQADLSSLRVMFTGGEAVPADRAAEFEDRTGASVLQFFGSNESGAFSVTRVEDSFERRIGTAGRLIPEMQVRLFDEDGRDVTATGGPGRPAGRGPLTCAGYYDDADANAELFTKDGWMLMGDLVTVDADDYLTPVGRTSDIIIRGGKNISAPQVEQEVETHPAVDLAGVVAVPDPVFGERVCAVVSLRPGRALTLADLVEHLSARGVSKELFPEHLVVADALPRSSGGKLAKGEIRALALESVVEATVRASAQ</sequence>
<feature type="domain" description="AMP-dependent synthetase/ligase" evidence="3">
    <location>
        <begin position="47"/>
        <end position="420"/>
    </location>
</feature>
<feature type="domain" description="AMP-binding enzyme C-terminal" evidence="4">
    <location>
        <begin position="472"/>
        <end position="547"/>
    </location>
</feature>
<dbReference type="Proteomes" id="UP000004245">
    <property type="component" value="Unassembled WGS sequence"/>
</dbReference>
<dbReference type="PANTHER" id="PTHR43201">
    <property type="entry name" value="ACYL-COA SYNTHETASE"/>
    <property type="match status" value="1"/>
</dbReference>
<evidence type="ECO:0000259" key="4">
    <source>
        <dbReference type="Pfam" id="PF13193"/>
    </source>
</evidence>
<dbReference type="SUPFAM" id="SSF56801">
    <property type="entry name" value="Acetyl-CoA synthetase-like"/>
    <property type="match status" value="1"/>
</dbReference>
<keyword evidence="6" id="KW-1185">Reference proteome</keyword>
<dbReference type="GO" id="GO:0006631">
    <property type="term" value="P:fatty acid metabolic process"/>
    <property type="evidence" value="ECO:0007669"/>
    <property type="project" value="TreeGrafter"/>
</dbReference>
<dbReference type="STRING" id="43767.A6I91_08630"/>
<dbReference type="PANTHER" id="PTHR43201:SF5">
    <property type="entry name" value="MEDIUM-CHAIN ACYL-COA LIGASE ACSF2, MITOCHONDRIAL"/>
    <property type="match status" value="1"/>
</dbReference>
<comment type="similarity">
    <text evidence="1">Belongs to the ATP-dependent AMP-binding enzyme family.</text>
</comment>
<accession>E9T7E0</accession>
<dbReference type="InterPro" id="IPR000873">
    <property type="entry name" value="AMP-dep_synth/lig_dom"/>
</dbReference>
<evidence type="ECO:0000256" key="1">
    <source>
        <dbReference type="ARBA" id="ARBA00006432"/>
    </source>
</evidence>
<reference evidence="5" key="1">
    <citation type="submission" date="2011-01" db="EMBL/GenBank/DDBJ databases">
        <authorList>
            <person name="Muzny D."/>
            <person name="Qin X."/>
            <person name="Buhay C."/>
            <person name="Dugan-Rocha S."/>
            <person name="Ding Y."/>
            <person name="Chen G."/>
            <person name="Hawes A."/>
            <person name="Holder M."/>
            <person name="Jhangiani S."/>
            <person name="Johnson A."/>
            <person name="Khan Z."/>
            <person name="Li Z."/>
            <person name="Liu W."/>
            <person name="Liu X."/>
            <person name="Perez L."/>
            <person name="Shen H."/>
            <person name="Wang Q."/>
            <person name="Watt J."/>
            <person name="Xi L."/>
            <person name="Xin Y."/>
            <person name="Zhou J."/>
            <person name="Deng J."/>
            <person name="Jiang H."/>
            <person name="Liu Y."/>
            <person name="Qu J."/>
            <person name="Song X.-Z."/>
            <person name="Zhang L."/>
            <person name="Villasana D."/>
            <person name="Johnson A."/>
            <person name="Liu J."/>
            <person name="Liyanage D."/>
            <person name="Lorensuhewa L."/>
            <person name="Robinson T."/>
            <person name="Song A."/>
            <person name="Song B.-B."/>
            <person name="Dinh H."/>
            <person name="Thornton R."/>
            <person name="Coyle M."/>
            <person name="Francisco L."/>
            <person name="Jackson L."/>
            <person name="Javaid M."/>
            <person name="Korchina V."/>
            <person name="Kovar C."/>
            <person name="Mata R."/>
            <person name="Mathew T."/>
            <person name="Ngo R."/>
            <person name="Nguyen L."/>
            <person name="Nguyen N."/>
            <person name="Okwuonu G."/>
            <person name="Ongeri F."/>
            <person name="Pham C."/>
            <person name="Simmons D."/>
            <person name="Wilczek-Boney K."/>
            <person name="Hale W."/>
            <person name="Jakkamsetti A."/>
            <person name="Pham P."/>
            <person name="Ruth R."/>
            <person name="San Lucas F."/>
            <person name="Warren J."/>
            <person name="Zhang J."/>
            <person name="Zhao Z."/>
            <person name="Zhou C."/>
            <person name="Zhu D."/>
            <person name="Lee S."/>
            <person name="Bess C."/>
            <person name="Blankenburg K."/>
            <person name="Forbes L."/>
            <person name="Fu Q."/>
            <person name="Gubbala S."/>
            <person name="Hirani K."/>
            <person name="Jayaseelan J.C."/>
            <person name="Lara F."/>
            <person name="Munidasa M."/>
            <person name="Palculict T."/>
            <person name="Patil S."/>
            <person name="Pu L.-L."/>
            <person name="Saada N."/>
            <person name="Tang L."/>
            <person name="Weissenberger G."/>
            <person name="Zhu Y."/>
            <person name="Hemphill L."/>
            <person name="Shang Y."/>
            <person name="Youmans B."/>
            <person name="Ayvaz T."/>
            <person name="Ross M."/>
            <person name="Santibanez J."/>
            <person name="Aqrawi P."/>
            <person name="Gross S."/>
            <person name="Joshi V."/>
            <person name="Fowler G."/>
            <person name="Nazareth L."/>
            <person name="Reid J."/>
            <person name="Worley K."/>
            <person name="Petrosino J."/>
            <person name="Highlander S."/>
            <person name="Gibbs R."/>
        </authorList>
    </citation>
    <scope>NUCLEOTIDE SEQUENCE [LARGE SCALE GENOMIC DNA]</scope>
    <source>
        <strain evidence="5">ATCC 33707</strain>
    </source>
</reference>
<dbReference type="Gene3D" id="3.30.300.30">
    <property type="match status" value="1"/>
</dbReference>
<dbReference type="HOGENOM" id="CLU_000022_59_7_11"/>
<protein>
    <submittedName>
        <fullName evidence="5">AMP-binding enzyme</fullName>
    </submittedName>
</protein>
<dbReference type="InterPro" id="IPR025110">
    <property type="entry name" value="AMP-bd_C"/>
</dbReference>
<keyword evidence="2" id="KW-0436">Ligase</keyword>
<name>E9T7E0_RHOHA</name>
<dbReference type="Pfam" id="PF00501">
    <property type="entry name" value="AMP-binding"/>
    <property type="match status" value="1"/>
</dbReference>